<dbReference type="RefSeq" id="WP_155449907.1">
    <property type="nucleotide sequence ID" value="NZ_WNKT01000017.1"/>
</dbReference>
<dbReference type="InterPro" id="IPR019092">
    <property type="entry name" value="SSO2081-like_dom"/>
</dbReference>
<dbReference type="Pfam" id="PF09623">
    <property type="entry name" value="Cas_NE0113"/>
    <property type="match status" value="1"/>
</dbReference>
<reference evidence="2 3" key="1">
    <citation type="submission" date="2019-11" db="EMBL/GenBank/DDBJ databases">
        <title>Whole-genome sequence of the anaerobic purple sulfur bacterium Allochromatium palmeri DSM 15591.</title>
        <authorList>
            <person name="Kyndt J.A."/>
            <person name="Meyer T.E."/>
        </authorList>
    </citation>
    <scope>NUCLEOTIDE SEQUENCE [LARGE SCALE GENOMIC DNA]</scope>
    <source>
        <strain evidence="2 3">DSM 15591</strain>
    </source>
</reference>
<protein>
    <submittedName>
        <fullName evidence="2">TIGR02584 family CRISPR-associated protein</fullName>
    </submittedName>
</protein>
<sequence length="371" mass="41978">MTQSPPRRILLAVTGLTPQIVTETLYALACNRSDPWIPHEVHLITTATGADNARLNLLAGERWFHRLCGDYGLPPIAFNPEYIHVLEDAEGRPLDDIRTQADNTLAADFITETLRGLTEDPDTEIHVSIAGGRKTMGYYLGYALSLYGRPQDRLSHVLVSDPYETNRDFYYPTPYEHPIHSRRGDKEVTVDAHNARVDLADIPFVLLRDGLPERLRTGQASFTRAVFTANRGLQPARLIMDVAQRRVWIDDEELGLTKTEFVVLLWLAERARNGASVTDWSTRAMAEAFLDRVKRVFSNPMDGEHDRIKASFESHDYFPLKVAKYFEPKKCTINNKILKLLGPRPAERYVIGRGNDNAFPLIPEQIEILGG</sequence>
<accession>A0A6N8EDD5</accession>
<dbReference type="InterPro" id="IPR013413">
    <property type="entry name" value="CRISPR-assoc_prot_NE0113"/>
</dbReference>
<dbReference type="CDD" id="cd09741">
    <property type="entry name" value="Csx1_III-U"/>
    <property type="match status" value="1"/>
</dbReference>
<name>A0A6N8EDD5_9GAMM</name>
<dbReference type="Proteomes" id="UP000434044">
    <property type="component" value="Unassembled WGS sequence"/>
</dbReference>
<gene>
    <name evidence="2" type="ORF">GJ668_09410</name>
</gene>
<dbReference type="OrthoDB" id="9805822at2"/>
<keyword evidence="3" id="KW-1185">Reference proteome</keyword>
<comment type="caution">
    <text evidence="2">The sequence shown here is derived from an EMBL/GenBank/DDBJ whole genome shotgun (WGS) entry which is preliminary data.</text>
</comment>
<dbReference type="EMBL" id="WNKT01000017">
    <property type="protein sequence ID" value="MTW21318.1"/>
    <property type="molecule type" value="Genomic_DNA"/>
</dbReference>
<feature type="domain" description="CRISPR system ring nuclease SSO2081-like" evidence="1">
    <location>
        <begin position="17"/>
        <end position="221"/>
    </location>
</feature>
<evidence type="ECO:0000313" key="2">
    <source>
        <dbReference type="EMBL" id="MTW21318.1"/>
    </source>
</evidence>
<evidence type="ECO:0000313" key="3">
    <source>
        <dbReference type="Proteomes" id="UP000434044"/>
    </source>
</evidence>
<evidence type="ECO:0000259" key="1">
    <source>
        <dbReference type="Pfam" id="PF09623"/>
    </source>
</evidence>
<dbReference type="NCBIfam" id="TIGR02584">
    <property type="entry name" value="cas_NE0113"/>
    <property type="match status" value="1"/>
</dbReference>
<proteinExistence type="predicted"/>
<organism evidence="2 3">
    <name type="scientific">Allochromatium palmeri</name>
    <dbReference type="NCBI Taxonomy" id="231048"/>
    <lineage>
        <taxon>Bacteria</taxon>
        <taxon>Pseudomonadati</taxon>
        <taxon>Pseudomonadota</taxon>
        <taxon>Gammaproteobacteria</taxon>
        <taxon>Chromatiales</taxon>
        <taxon>Chromatiaceae</taxon>
        <taxon>Allochromatium</taxon>
    </lineage>
</organism>
<dbReference type="AlphaFoldDB" id="A0A6N8EDD5"/>